<evidence type="ECO:0000313" key="2">
    <source>
        <dbReference type="EMBL" id="BAD88080.1"/>
    </source>
</evidence>
<dbReference type="EMBL" id="AP004231">
    <property type="protein sequence ID" value="BAD88080.1"/>
    <property type="molecule type" value="Genomic_DNA"/>
</dbReference>
<keyword evidence="1" id="KW-0472">Membrane</keyword>
<gene>
    <name evidence="2" type="primary">OSJNBa0026J14.28</name>
</gene>
<dbReference type="AlphaFoldDB" id="Q5JKC8"/>
<reference evidence="2" key="1">
    <citation type="journal article" date="2002" name="Nature">
        <title>The genome sequence and structure of rice chromosome 1.</title>
        <authorList>
            <person name="Sasaki T."/>
            <person name="Matsumoto T."/>
            <person name="Yamamoto K."/>
            <person name="Sakata K."/>
            <person name="Baba T."/>
            <person name="Katayose Y."/>
            <person name="Wu J."/>
            <person name="Niimura Y."/>
            <person name="Cheng Z."/>
            <person name="Nagamura Y."/>
            <person name="Antonio B.A."/>
            <person name="Kanamori H."/>
            <person name="Hosokawa S."/>
            <person name="Masukawa M."/>
            <person name="Arikawa K."/>
            <person name="Chiden Y."/>
            <person name="Hayashi M."/>
            <person name="Okamoto M."/>
            <person name="Ando T."/>
            <person name="Aoki H."/>
            <person name="Arita K."/>
            <person name="Hamada M."/>
            <person name="Harada C."/>
            <person name="Hijishita S."/>
            <person name="Honda M."/>
            <person name="Ichikawa Y."/>
            <person name="Idonuma A."/>
            <person name="Iijima M."/>
            <person name="Ikeda M."/>
            <person name="Ikeno M."/>
            <person name="Itoh S."/>
            <person name="Itoh T."/>
            <person name="Itoh Y."/>
            <person name="Itoh Y."/>
            <person name="Iwabuchi A."/>
            <person name="Kamiya K."/>
            <person name="Karasawa W."/>
            <person name="Katagiri S."/>
            <person name="Kikuta A."/>
            <person name="Kobayashi N."/>
            <person name="Kono I."/>
            <person name="Machita K."/>
            <person name="Maehara T."/>
            <person name="Mizuno H."/>
            <person name="Mizubayashi T."/>
            <person name="Mukai Y."/>
            <person name="Nagasaki H."/>
            <person name="Nakashima M."/>
            <person name="Nakama Y."/>
            <person name="Nakamichi Y."/>
            <person name="Nakamura M."/>
            <person name="Namiki N."/>
            <person name="Negishi M."/>
            <person name="Ohta I."/>
            <person name="Ono N."/>
            <person name="Saji S."/>
            <person name="Sakai K."/>
            <person name="Shibata M."/>
            <person name="Shimokawa T."/>
            <person name="Shomura A."/>
            <person name="Song J."/>
            <person name="Takazaki Y."/>
            <person name="Terasawa K."/>
            <person name="Tsuji K."/>
            <person name="Waki K."/>
            <person name="Yamagata H."/>
            <person name="Yamane H."/>
            <person name="Yoshiki S."/>
            <person name="Yoshihara R."/>
            <person name="Yukawa K."/>
            <person name="Zhong H."/>
            <person name="Iwama H."/>
            <person name="Endo T."/>
            <person name="Ito H."/>
            <person name="Hahn J.H."/>
            <person name="Kim H.I."/>
            <person name="Eun M.Y."/>
            <person name="Yano M."/>
            <person name="Jiang J."/>
            <person name="Gojobori T."/>
        </authorList>
    </citation>
    <scope>NUCLEOTIDE SEQUENCE [LARGE SCALE GENOMIC DNA]</scope>
</reference>
<feature type="transmembrane region" description="Helical" evidence="1">
    <location>
        <begin position="60"/>
        <end position="79"/>
    </location>
</feature>
<organism evidence="2">
    <name type="scientific">Oryza sativa subsp. japonica</name>
    <name type="common">Rice</name>
    <dbReference type="NCBI Taxonomy" id="39947"/>
    <lineage>
        <taxon>Eukaryota</taxon>
        <taxon>Viridiplantae</taxon>
        <taxon>Streptophyta</taxon>
        <taxon>Embryophyta</taxon>
        <taxon>Tracheophyta</taxon>
        <taxon>Spermatophyta</taxon>
        <taxon>Magnoliopsida</taxon>
        <taxon>Liliopsida</taxon>
        <taxon>Poales</taxon>
        <taxon>Poaceae</taxon>
        <taxon>BOP clade</taxon>
        <taxon>Oryzoideae</taxon>
        <taxon>Oryzeae</taxon>
        <taxon>Oryzinae</taxon>
        <taxon>Oryza</taxon>
        <taxon>Oryza sativa</taxon>
    </lineage>
</organism>
<dbReference type="Proteomes" id="UP000817658">
    <property type="component" value="Chromosome 1"/>
</dbReference>
<accession>Q5JKC8</accession>
<evidence type="ECO:0000256" key="1">
    <source>
        <dbReference type="SAM" id="Phobius"/>
    </source>
</evidence>
<keyword evidence="1" id="KW-1133">Transmembrane helix</keyword>
<name>Q5JKC8_ORYSJ</name>
<keyword evidence="1" id="KW-0812">Transmembrane</keyword>
<proteinExistence type="predicted"/>
<sequence>MAITESSKGIAAGHRLSLADGSMWCENDRQATLGSEKRLQLLAVFKAAGMKRTLEKYPPLLPVILVLLPSFTMLVAMPFQQQQSNPIRNGFDLQDVYLLVMHPNITTAAESIYWYADTLHAASSRTSIWLLGAQQKNAEDGSIQQWSTGQVSRIPKEIGYAMVQAQVYSARSMNLTLERSNVTNNITVRFQAVKASVDITLHGTLRIDMRLYTKWFVVSVEPRAFWILNMVKLNYIG</sequence>
<protein>
    <submittedName>
        <fullName evidence="2">Uncharacterized protein</fullName>
    </submittedName>
</protein>